<organism evidence="4">
    <name type="scientific">marine metagenome</name>
    <dbReference type="NCBI Taxonomy" id="408172"/>
    <lineage>
        <taxon>unclassified sequences</taxon>
        <taxon>metagenomes</taxon>
        <taxon>ecological metagenomes</taxon>
    </lineage>
</organism>
<dbReference type="Pfam" id="PF13385">
    <property type="entry name" value="Laminin_G_3"/>
    <property type="match status" value="1"/>
</dbReference>
<sequence length="701" mass="77433">MGQTLLFESFNIDDIEEAAGWSFIPDPDEYEPQTGEWQINSWETDFNNDPPSATYYWAPSMWETFDNPYEEHYMYSPIINVESETNVIVRFQIALDGYPSPEGHYNGMNVWYNSDGDDWIKVLNYEISSASGSTVDIYPRTESFYASIEQTLQLRWETYGTNSYYIDAWHIDNVRVDVIPSIQQNGSATIFSNNTDDSQKAIPGDIVSLEFTVPEPLAPGSPFVLINSTEASITNPSGLDYVAEYIVPDDATDGPIAFSIDFTTENGVSGPTCRNTTDGTNVLVDVTGPVTPTVTDNIISVGGNVFPGIWNTTNEQVQVDVLVPNDTAVIAFDYEVGNSISFVGNNGEINVPFNNNYLVSNQFTIEAYIKVNSTDTYQGFLDFGDYENTQKGFGFFLYGGGWRFYLKTTGTQKTDIEHAQASAPIDTWVHFAVRFQNGDLTLYRDGIPVDSKTGENGYEGSVDWNGFSDDMVLGSFDSDAGGGTKYFDGKIDEVRFWNIARSENEIKAYRAIGLNGDEDGLIGYWRFDEGTGTTVSDLSSINNSGVLLNGATWTQDSEFYFQEDVLDPLAIIGSKFQILSRIPENEFSLLGEKIVITEDHSNAGTLSLIALADEFEGMTDFAHTLSAEFSARLFDQAGNYADGNTSSTTLEIDIIANAPTTASIQSDNTFSHLAKTGDIVTVSMAYDEDVEVPDVTFHGNN</sequence>
<dbReference type="InterPro" id="IPR013320">
    <property type="entry name" value="ConA-like_dom_sf"/>
</dbReference>
<dbReference type="Gene3D" id="2.60.120.260">
    <property type="entry name" value="Galactose-binding domain-like"/>
    <property type="match status" value="1"/>
</dbReference>
<dbReference type="AlphaFoldDB" id="A0A382AKY7"/>
<gene>
    <name evidence="4" type="ORF">METZ01_LOCUS154765</name>
</gene>
<evidence type="ECO:0000313" key="4">
    <source>
        <dbReference type="EMBL" id="SVB01911.1"/>
    </source>
</evidence>
<feature type="non-terminal residue" evidence="4">
    <location>
        <position position="701"/>
    </location>
</feature>
<evidence type="ECO:0000256" key="1">
    <source>
        <dbReference type="ARBA" id="ARBA00022729"/>
    </source>
</evidence>
<protein>
    <recommendedName>
        <fullName evidence="3">LamG-like jellyroll fold domain-containing protein</fullName>
    </recommendedName>
</protein>
<keyword evidence="2" id="KW-1015">Disulfide bond</keyword>
<evidence type="ECO:0000259" key="3">
    <source>
        <dbReference type="SMART" id="SM00560"/>
    </source>
</evidence>
<name>A0A382AKY7_9ZZZZ</name>
<dbReference type="SUPFAM" id="SSF49899">
    <property type="entry name" value="Concanavalin A-like lectins/glucanases"/>
    <property type="match status" value="1"/>
</dbReference>
<feature type="domain" description="LamG-like jellyroll fold" evidence="3">
    <location>
        <begin position="361"/>
        <end position="504"/>
    </location>
</feature>
<dbReference type="Gene3D" id="2.60.120.200">
    <property type="match status" value="1"/>
</dbReference>
<reference evidence="4" key="1">
    <citation type="submission" date="2018-05" db="EMBL/GenBank/DDBJ databases">
        <authorList>
            <person name="Lanie J.A."/>
            <person name="Ng W.-L."/>
            <person name="Kazmierczak K.M."/>
            <person name="Andrzejewski T.M."/>
            <person name="Davidsen T.M."/>
            <person name="Wayne K.J."/>
            <person name="Tettelin H."/>
            <person name="Glass J.I."/>
            <person name="Rusch D."/>
            <person name="Podicherti R."/>
            <person name="Tsui H.-C.T."/>
            <person name="Winkler M.E."/>
        </authorList>
    </citation>
    <scope>NUCLEOTIDE SEQUENCE</scope>
</reference>
<keyword evidence="1" id="KW-0732">Signal</keyword>
<proteinExistence type="predicted"/>
<dbReference type="SMART" id="SM00560">
    <property type="entry name" value="LamGL"/>
    <property type="match status" value="1"/>
</dbReference>
<accession>A0A382AKY7</accession>
<evidence type="ECO:0000256" key="2">
    <source>
        <dbReference type="ARBA" id="ARBA00023157"/>
    </source>
</evidence>
<dbReference type="EMBL" id="UINC01025746">
    <property type="protein sequence ID" value="SVB01911.1"/>
    <property type="molecule type" value="Genomic_DNA"/>
</dbReference>
<dbReference type="InterPro" id="IPR006558">
    <property type="entry name" value="LamG-like"/>
</dbReference>